<evidence type="ECO:0000256" key="1">
    <source>
        <dbReference type="SAM" id="MobiDB-lite"/>
    </source>
</evidence>
<comment type="caution">
    <text evidence="3">The sequence shown here is derived from an EMBL/GenBank/DDBJ whole genome shotgun (WGS) entry which is preliminary data.</text>
</comment>
<organism evidence="3 4">
    <name type="scientific">Dendrobium nobile</name>
    <name type="common">Orchid</name>
    <dbReference type="NCBI Taxonomy" id="94219"/>
    <lineage>
        <taxon>Eukaryota</taxon>
        <taxon>Viridiplantae</taxon>
        <taxon>Streptophyta</taxon>
        <taxon>Embryophyta</taxon>
        <taxon>Tracheophyta</taxon>
        <taxon>Spermatophyta</taxon>
        <taxon>Magnoliopsida</taxon>
        <taxon>Liliopsida</taxon>
        <taxon>Asparagales</taxon>
        <taxon>Orchidaceae</taxon>
        <taxon>Epidendroideae</taxon>
        <taxon>Malaxideae</taxon>
        <taxon>Dendrobiinae</taxon>
        <taxon>Dendrobium</taxon>
    </lineage>
</organism>
<protein>
    <submittedName>
        <fullName evidence="3">Uncharacterized protein</fullName>
    </submittedName>
</protein>
<dbReference type="EMBL" id="JAGYWB010000013">
    <property type="protein sequence ID" value="KAI0500595.1"/>
    <property type="molecule type" value="Genomic_DNA"/>
</dbReference>
<dbReference type="OrthoDB" id="753861at2759"/>
<gene>
    <name evidence="3" type="ORF">KFK09_018809</name>
</gene>
<dbReference type="Proteomes" id="UP000829196">
    <property type="component" value="Unassembled WGS sequence"/>
</dbReference>
<feature type="region of interest" description="Disordered" evidence="1">
    <location>
        <begin position="55"/>
        <end position="92"/>
    </location>
</feature>
<sequence>MLLKLFQFPRISFLLLLLLVAGFLSGLSHSRIIEEGEEMLRDNQIQFSYSTGLYSKASQSDENRGSGSGSGSGSMYVVSGRMVPQGPNPLHN</sequence>
<dbReference type="AlphaFoldDB" id="A0A8T3B282"/>
<name>A0A8T3B282_DENNO</name>
<keyword evidence="4" id="KW-1185">Reference proteome</keyword>
<feature type="signal peptide" evidence="2">
    <location>
        <begin position="1"/>
        <end position="30"/>
    </location>
</feature>
<evidence type="ECO:0000313" key="3">
    <source>
        <dbReference type="EMBL" id="KAI0500595.1"/>
    </source>
</evidence>
<feature type="chain" id="PRO_5035903258" evidence="2">
    <location>
        <begin position="31"/>
        <end position="92"/>
    </location>
</feature>
<keyword evidence="2" id="KW-0732">Signal</keyword>
<proteinExistence type="predicted"/>
<evidence type="ECO:0000256" key="2">
    <source>
        <dbReference type="SAM" id="SignalP"/>
    </source>
</evidence>
<accession>A0A8T3B282</accession>
<evidence type="ECO:0000313" key="4">
    <source>
        <dbReference type="Proteomes" id="UP000829196"/>
    </source>
</evidence>
<reference evidence="3" key="1">
    <citation type="journal article" date="2022" name="Front. Genet.">
        <title>Chromosome-Scale Assembly of the Dendrobium nobile Genome Provides Insights Into the Molecular Mechanism of the Biosynthesis of the Medicinal Active Ingredient of Dendrobium.</title>
        <authorList>
            <person name="Xu Q."/>
            <person name="Niu S.-C."/>
            <person name="Li K.-L."/>
            <person name="Zheng P.-J."/>
            <person name="Zhang X.-J."/>
            <person name="Jia Y."/>
            <person name="Liu Y."/>
            <person name="Niu Y.-X."/>
            <person name="Yu L.-H."/>
            <person name="Chen D.-F."/>
            <person name="Zhang G.-Q."/>
        </authorList>
    </citation>
    <scope>NUCLEOTIDE SEQUENCE</scope>
    <source>
        <tissue evidence="3">Leaf</tissue>
    </source>
</reference>